<dbReference type="SUPFAM" id="SSF52540">
    <property type="entry name" value="P-loop containing nucleoside triphosphate hydrolases"/>
    <property type="match status" value="1"/>
</dbReference>
<evidence type="ECO:0000256" key="17">
    <source>
        <dbReference type="ARBA" id="ARBA00074669"/>
    </source>
</evidence>
<comment type="similarity">
    <text evidence="3">Belongs to the DNA polymerase type-A family.</text>
</comment>
<dbReference type="SMART" id="SM00487">
    <property type="entry name" value="DEXDc"/>
    <property type="match status" value="1"/>
</dbReference>
<dbReference type="PROSITE" id="PS51194">
    <property type="entry name" value="HELICASE_CTER"/>
    <property type="match status" value="1"/>
</dbReference>
<comment type="subcellular location">
    <subcellularLocation>
        <location evidence="2">Nucleus</location>
    </subcellularLocation>
</comment>
<dbReference type="CDD" id="cd18795">
    <property type="entry name" value="SF2_C_Ski2"/>
    <property type="match status" value="1"/>
</dbReference>
<accession>A0A553PHX2</accession>
<dbReference type="GO" id="GO:0043138">
    <property type="term" value="F:3'-5' DNA helicase activity"/>
    <property type="evidence" value="ECO:0007669"/>
    <property type="project" value="UniProtKB-EC"/>
</dbReference>
<evidence type="ECO:0000256" key="14">
    <source>
        <dbReference type="ARBA" id="ARBA00023242"/>
    </source>
</evidence>
<dbReference type="InterPro" id="IPR027417">
    <property type="entry name" value="P-loop_NTPase"/>
</dbReference>
<dbReference type="InterPro" id="IPR014001">
    <property type="entry name" value="Helicase_ATP-bd"/>
</dbReference>
<evidence type="ECO:0000256" key="9">
    <source>
        <dbReference type="ARBA" id="ARBA00022801"/>
    </source>
</evidence>
<dbReference type="PANTHER" id="PTHR47961:SF6">
    <property type="entry name" value="DNA-DIRECTED DNA POLYMERASE"/>
    <property type="match status" value="1"/>
</dbReference>
<evidence type="ECO:0000313" key="21">
    <source>
        <dbReference type="EMBL" id="TRY77274.1"/>
    </source>
</evidence>
<sequence length="1187" mass="131480">MPALLSTGAVGPPPGTPDFEGRGRYLVGPPPPTVPTPARRRSSRLNPEMSPVPINEAPSVLADLSEDFWDEMSPLRVTPLSKTDPTDPRKMEMGPDTSNAQVARKLQMPMDTLGALSPIVGNKHRPSGDIDAVSDTPKPPSSPQLDDSEVVPKSPVMKDDSRSVRERRKCIVEHSSLRDSLTEVEKCELTHWGLPEMVLMRYRQKGISSMFPWQSQCLTIGSVLEGGNLVYSAPTSAGKTLVAELLLIKRVLESRKKGILILPFVSLAREKMFALQALLQDLPIRVMGFMGSQSPPGGLKRTDLAICTIEKANGLINRALEDGSLSDIGCVVVDELHLLGDPSRGYLLELLLTKIRYMSFKEPNCDIQIIGMSATLPNLDLLALWLDADLFKTDYRPVPLTETIKVGNRIFSNQFEFVRSLKPQVHIENDSDHLVYLCLETILCGHSVLVFCPTKNWCEKLADTVAKAFFQLGRPNPSDMDLDSREIRAKIQAEIKGKELQEVMEQLKRSPAGLDPVLAKAISFGVAYHHAGLTFDERDIIEGSFKRGALRVLIATSTLSSGVNLPARRVIVRCPFTFKNQLIDTLSYKQMIGRAGRKGVDTEGESILFCRENEKDKVMELVSSPLQPVKSCLVHEHSGETIATAMKRALLEVVASGVATTPKEVEKYASCTMLSASLTNLCPSSPSQSTETSITGCIQFLEENEFIRLQSSGPEAGHPKGSNDTRYVPTQLGLACLASSLSPDEGLKVFVELAQARKCFVLENELHILYQVVPIYAAVSWPNLDWMNFLSLWEGLSPDMKRVGELIGVEERFLVRAMRGTLNQNSVKQAKQMAVHQRFYTALALHDLVNEIPLRVVSQKYGSSKGMLQSLQQAASTFAGMVTAFCHKLGWFNLELLIGQFQDRLQFGIHRDLIDLCRLNTLNGQRARILHNAKVETVAILANSTPNEIETILLNSMPFESGRKGEAESDFDANKRKEMRLFWVTGQKGLTVSEASKAVVEEARDVLQKDLGIQIDWDSKEDRERNLSALMNESETKKNSLKTKKKTGKKSTKTNKVNLKPTTSLSSSKALRARYLQKPQFLTSASTSVKASRKSLEQVSPREYCSTPVAPNAGTRTLVKLRAIDFDANKRKEMRLFWVTGQKGLTVSECVQGCCGRGPGCVTKDLGIQIDWDSKEDRERNLSALMN</sequence>
<protein>
    <recommendedName>
        <fullName evidence="17">DNA polymerase theta</fullName>
        <ecNumber evidence="4">2.7.7.7</ecNumber>
    </recommendedName>
</protein>
<evidence type="ECO:0000256" key="16">
    <source>
        <dbReference type="ARBA" id="ARBA00049244"/>
    </source>
</evidence>
<dbReference type="Pfam" id="PF00270">
    <property type="entry name" value="DEAD"/>
    <property type="match status" value="1"/>
</dbReference>
<evidence type="ECO:0000256" key="2">
    <source>
        <dbReference type="ARBA" id="ARBA00004123"/>
    </source>
</evidence>
<reference evidence="21 22" key="1">
    <citation type="journal article" date="2018" name="Nat. Ecol. Evol.">
        <title>Genomic signatures of mitonuclear coevolution across populations of Tigriopus californicus.</title>
        <authorList>
            <person name="Barreto F.S."/>
            <person name="Watson E.T."/>
            <person name="Lima T.G."/>
            <person name="Willett C.S."/>
            <person name="Edmands S."/>
            <person name="Li W."/>
            <person name="Burton R.S."/>
        </authorList>
    </citation>
    <scope>NUCLEOTIDE SEQUENCE [LARGE SCALE GENOMIC DNA]</scope>
    <source>
        <strain evidence="21 22">San Diego</strain>
    </source>
</reference>
<dbReference type="InterPro" id="IPR048960">
    <property type="entry name" value="POLQ-like_helical"/>
</dbReference>
<dbReference type="OMA" id="YIASHIY"/>
<evidence type="ECO:0000259" key="20">
    <source>
        <dbReference type="PROSITE" id="PS51194"/>
    </source>
</evidence>
<keyword evidence="13" id="KW-0234">DNA repair</keyword>
<evidence type="ECO:0000259" key="19">
    <source>
        <dbReference type="PROSITE" id="PS51192"/>
    </source>
</evidence>
<dbReference type="AlphaFoldDB" id="A0A553PHX2"/>
<dbReference type="STRING" id="6832.A0A553PHX2"/>
<evidence type="ECO:0000313" key="22">
    <source>
        <dbReference type="Proteomes" id="UP000318571"/>
    </source>
</evidence>
<keyword evidence="12" id="KW-0239">DNA-directed DNA polymerase</keyword>
<evidence type="ECO:0000256" key="6">
    <source>
        <dbReference type="ARBA" id="ARBA00022695"/>
    </source>
</evidence>
<evidence type="ECO:0000256" key="11">
    <source>
        <dbReference type="ARBA" id="ARBA00022840"/>
    </source>
</evidence>
<keyword evidence="11" id="KW-0067">ATP-binding</keyword>
<feature type="region of interest" description="Disordered" evidence="18">
    <location>
        <begin position="1029"/>
        <end position="1066"/>
    </location>
</feature>
<feature type="domain" description="Helicase C-terminal" evidence="20">
    <location>
        <begin position="430"/>
        <end position="650"/>
    </location>
</feature>
<feature type="region of interest" description="Disordered" evidence="18">
    <location>
        <begin position="117"/>
        <end position="162"/>
    </location>
</feature>
<dbReference type="FunFam" id="3.40.50.300:FF:000813">
    <property type="entry name" value="helicase POLQ-like isoform X1"/>
    <property type="match status" value="1"/>
</dbReference>
<feature type="compositionally biased region" description="Basic residues" evidence="18">
    <location>
        <begin position="1039"/>
        <end position="1053"/>
    </location>
</feature>
<dbReference type="SMART" id="SM00490">
    <property type="entry name" value="HELICc"/>
    <property type="match status" value="1"/>
</dbReference>
<evidence type="ECO:0000256" key="1">
    <source>
        <dbReference type="ARBA" id="ARBA00001946"/>
    </source>
</evidence>
<dbReference type="PANTHER" id="PTHR47961">
    <property type="entry name" value="DNA POLYMERASE THETA, PUTATIVE (AFU_ORTHOLOGUE AFUA_1G05260)-RELATED"/>
    <property type="match status" value="1"/>
</dbReference>
<dbReference type="GO" id="GO:0016787">
    <property type="term" value="F:hydrolase activity"/>
    <property type="evidence" value="ECO:0007669"/>
    <property type="project" value="UniProtKB-KW"/>
</dbReference>
<dbReference type="EMBL" id="VCGU01000004">
    <property type="protein sequence ID" value="TRY77274.1"/>
    <property type="molecule type" value="Genomic_DNA"/>
</dbReference>
<feature type="domain" description="Helicase ATP-binding" evidence="19">
    <location>
        <begin position="220"/>
        <end position="394"/>
    </location>
</feature>
<dbReference type="InterPro" id="IPR050474">
    <property type="entry name" value="Hel308_SKI2-like"/>
</dbReference>
<keyword evidence="22" id="KW-1185">Reference proteome</keyword>
<evidence type="ECO:0000256" key="12">
    <source>
        <dbReference type="ARBA" id="ARBA00022932"/>
    </source>
</evidence>
<dbReference type="InterPro" id="IPR011545">
    <property type="entry name" value="DEAD/DEAH_box_helicase_dom"/>
</dbReference>
<dbReference type="Gene3D" id="1.10.3380.20">
    <property type="match status" value="1"/>
</dbReference>
<dbReference type="GO" id="GO:0003676">
    <property type="term" value="F:nucleic acid binding"/>
    <property type="evidence" value="ECO:0007669"/>
    <property type="project" value="InterPro"/>
</dbReference>
<dbReference type="FunFam" id="1.10.3380.20:FF:000001">
    <property type="entry name" value="DNA polymerase theta"/>
    <property type="match status" value="1"/>
</dbReference>
<dbReference type="EC" id="2.7.7.7" evidence="4"/>
<comment type="caution">
    <text evidence="21">The sequence shown here is derived from an EMBL/GenBank/DDBJ whole genome shotgun (WGS) entry which is preliminary data.</text>
</comment>
<comment type="cofactor">
    <cofactor evidence="1">
        <name>Mg(2+)</name>
        <dbReference type="ChEBI" id="CHEBI:18420"/>
    </cofactor>
</comment>
<dbReference type="GO" id="GO:0005524">
    <property type="term" value="F:ATP binding"/>
    <property type="evidence" value="ECO:0007669"/>
    <property type="project" value="UniProtKB-KW"/>
</dbReference>
<dbReference type="InterPro" id="IPR046931">
    <property type="entry name" value="HTH_61"/>
</dbReference>
<comment type="catalytic activity">
    <reaction evidence="15">
        <text>ATP + H2O = ADP + phosphate + H(+)</text>
        <dbReference type="Rhea" id="RHEA:13065"/>
        <dbReference type="ChEBI" id="CHEBI:15377"/>
        <dbReference type="ChEBI" id="CHEBI:15378"/>
        <dbReference type="ChEBI" id="CHEBI:30616"/>
        <dbReference type="ChEBI" id="CHEBI:43474"/>
        <dbReference type="ChEBI" id="CHEBI:456216"/>
        <dbReference type="EC" id="5.6.2.4"/>
    </reaction>
</comment>
<gene>
    <name evidence="21" type="ORF">TCAL_10365</name>
</gene>
<keyword evidence="5" id="KW-0808">Transferase</keyword>
<evidence type="ECO:0000256" key="15">
    <source>
        <dbReference type="ARBA" id="ARBA00048988"/>
    </source>
</evidence>
<keyword evidence="8" id="KW-0227">DNA damage</keyword>
<keyword evidence="10" id="KW-0347">Helicase</keyword>
<evidence type="ECO:0000256" key="18">
    <source>
        <dbReference type="SAM" id="MobiDB-lite"/>
    </source>
</evidence>
<evidence type="ECO:0000256" key="13">
    <source>
        <dbReference type="ARBA" id="ARBA00023204"/>
    </source>
</evidence>
<dbReference type="InterPro" id="IPR001650">
    <property type="entry name" value="Helicase_C-like"/>
</dbReference>
<dbReference type="GO" id="GO:0003887">
    <property type="term" value="F:DNA-directed DNA polymerase activity"/>
    <property type="evidence" value="ECO:0007669"/>
    <property type="project" value="UniProtKB-KW"/>
</dbReference>
<evidence type="ECO:0000256" key="7">
    <source>
        <dbReference type="ARBA" id="ARBA00022741"/>
    </source>
</evidence>
<evidence type="ECO:0000256" key="5">
    <source>
        <dbReference type="ARBA" id="ARBA00022679"/>
    </source>
</evidence>
<keyword evidence="14" id="KW-0539">Nucleus</keyword>
<dbReference type="Pfam" id="PF20470">
    <property type="entry name" value="HTH_61"/>
    <property type="match status" value="1"/>
</dbReference>
<dbReference type="Pfam" id="PF21099">
    <property type="entry name" value="POLQ_helical"/>
    <property type="match status" value="1"/>
</dbReference>
<evidence type="ECO:0000256" key="10">
    <source>
        <dbReference type="ARBA" id="ARBA00022806"/>
    </source>
</evidence>
<dbReference type="Proteomes" id="UP000318571">
    <property type="component" value="Chromosome 5"/>
</dbReference>
<dbReference type="FunFam" id="3.40.50.300:FF:000885">
    <property type="entry name" value="DNA polymerase theta"/>
    <property type="match status" value="1"/>
</dbReference>
<proteinExistence type="inferred from homology"/>
<evidence type="ECO:0000256" key="4">
    <source>
        <dbReference type="ARBA" id="ARBA00012417"/>
    </source>
</evidence>
<keyword evidence="7" id="KW-0547">Nucleotide-binding</keyword>
<evidence type="ECO:0000256" key="3">
    <source>
        <dbReference type="ARBA" id="ARBA00007705"/>
    </source>
</evidence>
<dbReference type="GO" id="GO:0005634">
    <property type="term" value="C:nucleus"/>
    <property type="evidence" value="ECO:0007669"/>
    <property type="project" value="UniProtKB-SubCell"/>
</dbReference>
<dbReference type="GO" id="GO:0097681">
    <property type="term" value="P:double-strand break repair via alternative nonhomologous end joining"/>
    <property type="evidence" value="ECO:0007669"/>
    <property type="project" value="UniProtKB-ARBA"/>
</dbReference>
<dbReference type="Gene3D" id="3.40.50.300">
    <property type="entry name" value="P-loop containing nucleotide triphosphate hydrolases"/>
    <property type="match status" value="2"/>
</dbReference>
<dbReference type="SUPFAM" id="SSF158702">
    <property type="entry name" value="Sec63 N-terminal domain-like"/>
    <property type="match status" value="1"/>
</dbReference>
<keyword evidence="6" id="KW-0548">Nucleotidyltransferase</keyword>
<comment type="catalytic activity">
    <reaction evidence="16">
        <text>DNA(n) + a 2'-deoxyribonucleoside 5'-triphosphate = DNA(n+1) + diphosphate</text>
        <dbReference type="Rhea" id="RHEA:22508"/>
        <dbReference type="Rhea" id="RHEA-COMP:17339"/>
        <dbReference type="Rhea" id="RHEA-COMP:17340"/>
        <dbReference type="ChEBI" id="CHEBI:33019"/>
        <dbReference type="ChEBI" id="CHEBI:61560"/>
        <dbReference type="ChEBI" id="CHEBI:173112"/>
        <dbReference type="EC" id="2.7.7.7"/>
    </reaction>
</comment>
<name>A0A553PHX2_TIGCA</name>
<dbReference type="PROSITE" id="PS51192">
    <property type="entry name" value="HELICASE_ATP_BIND_1"/>
    <property type="match status" value="1"/>
</dbReference>
<keyword evidence="9" id="KW-0378">Hydrolase</keyword>
<organism evidence="21 22">
    <name type="scientific">Tigriopus californicus</name>
    <name type="common">Marine copepod</name>
    <dbReference type="NCBI Taxonomy" id="6832"/>
    <lineage>
        <taxon>Eukaryota</taxon>
        <taxon>Metazoa</taxon>
        <taxon>Ecdysozoa</taxon>
        <taxon>Arthropoda</taxon>
        <taxon>Crustacea</taxon>
        <taxon>Multicrustacea</taxon>
        <taxon>Hexanauplia</taxon>
        <taxon>Copepoda</taxon>
        <taxon>Harpacticoida</taxon>
        <taxon>Harpacticidae</taxon>
        <taxon>Tigriopus</taxon>
    </lineage>
</organism>
<feature type="region of interest" description="Disordered" evidence="18">
    <location>
        <begin position="1"/>
        <end position="54"/>
    </location>
</feature>
<feature type="non-terminal residue" evidence="21">
    <location>
        <position position="1187"/>
    </location>
</feature>
<dbReference type="Pfam" id="PF00271">
    <property type="entry name" value="Helicase_C"/>
    <property type="match status" value="1"/>
</dbReference>
<dbReference type="CDD" id="cd18026">
    <property type="entry name" value="DEXHc_POLQ-like"/>
    <property type="match status" value="1"/>
</dbReference>
<feature type="compositionally biased region" description="Basic and acidic residues" evidence="18">
    <location>
        <begin position="84"/>
        <end position="93"/>
    </location>
</feature>
<feature type="region of interest" description="Disordered" evidence="18">
    <location>
        <begin position="74"/>
        <end position="96"/>
    </location>
</feature>
<evidence type="ECO:0000256" key="8">
    <source>
        <dbReference type="ARBA" id="ARBA00022763"/>
    </source>
</evidence>